<feature type="binding site" evidence="7">
    <location>
        <begin position="74"/>
        <end position="75"/>
    </location>
    <ligand>
        <name>(2S)-2-hydroxy-3-oxobutyl phosphate</name>
        <dbReference type="ChEBI" id="CHEBI:58830"/>
    </ligand>
</feature>
<sequence length="135" mass="14572">MKHFAIVVAEFNADITEKLLRGALNALESAGVLPENIKVVHVPGAFELPLMCQKLARTKKYDGLVALGCVIKGETDHYFYVAGEASRGIMEVMLREDIPIGFGVITVNTVMQAKARSGVKNNAGAWAAEAVLQML</sequence>
<evidence type="ECO:0000313" key="9">
    <source>
        <dbReference type="Proteomes" id="UP000229342"/>
    </source>
</evidence>
<feature type="binding site" evidence="7">
    <location>
        <begin position="45"/>
        <end position="47"/>
    </location>
    <ligand>
        <name>5-amino-6-(D-ribitylamino)uracil</name>
        <dbReference type="ChEBI" id="CHEBI:15934"/>
    </ligand>
</feature>
<evidence type="ECO:0000256" key="4">
    <source>
        <dbReference type="ARBA" id="ARBA00022619"/>
    </source>
</evidence>
<feature type="binding site" evidence="7">
    <location>
        <position position="11"/>
    </location>
    <ligand>
        <name>5-amino-6-(D-ribitylamino)uracil</name>
        <dbReference type="ChEBI" id="CHEBI:15934"/>
    </ligand>
</feature>
<keyword evidence="5 7" id="KW-0808">Transferase</keyword>
<comment type="function">
    <text evidence="7">Catalyzes the formation of 6,7-dimethyl-8-ribityllumazine by condensation of 5-amino-6-(D-ribitylamino)uracil with 3,4-dihydroxy-2-butanone 4-phosphate. This is the penultimate step in the biosynthesis of riboflavin.</text>
</comment>
<dbReference type="PANTHER" id="PTHR21058">
    <property type="entry name" value="6,7-DIMETHYL-8-RIBITYLLUMAZINE SYNTHASE DMRL SYNTHASE LUMAZINE SYNTHASE"/>
    <property type="match status" value="1"/>
</dbReference>
<dbReference type="GO" id="GO:0005829">
    <property type="term" value="C:cytosol"/>
    <property type="evidence" value="ECO:0007669"/>
    <property type="project" value="TreeGrafter"/>
</dbReference>
<dbReference type="GO" id="GO:0000906">
    <property type="term" value="F:6,7-dimethyl-8-ribityllumazine synthase activity"/>
    <property type="evidence" value="ECO:0007669"/>
    <property type="project" value="UniProtKB-UniRule"/>
</dbReference>
<evidence type="ECO:0000256" key="3">
    <source>
        <dbReference type="ARBA" id="ARBA00012664"/>
    </source>
</evidence>
<feature type="binding site" evidence="7">
    <location>
        <begin position="69"/>
        <end position="71"/>
    </location>
    <ligand>
        <name>5-amino-6-(D-ribitylamino)uracil</name>
        <dbReference type="ChEBI" id="CHEBI:15934"/>
    </ligand>
</feature>
<dbReference type="InterPro" id="IPR034964">
    <property type="entry name" value="LS"/>
</dbReference>
<dbReference type="EC" id="2.5.1.78" evidence="3 7"/>
<dbReference type="NCBIfam" id="TIGR00114">
    <property type="entry name" value="lumazine-synth"/>
    <property type="match status" value="1"/>
</dbReference>
<reference evidence="8 9" key="1">
    <citation type="submission" date="2017-09" db="EMBL/GenBank/DDBJ databases">
        <title>Depth-based differentiation of microbial function through sediment-hosted aquifers and enrichment of novel symbionts in the deep terrestrial subsurface.</title>
        <authorList>
            <person name="Probst A.J."/>
            <person name="Ladd B."/>
            <person name="Jarett J.K."/>
            <person name="Geller-Mcgrath D.E."/>
            <person name="Sieber C.M."/>
            <person name="Emerson J.B."/>
            <person name="Anantharaman K."/>
            <person name="Thomas B.C."/>
            <person name="Malmstrom R."/>
            <person name="Stieglmeier M."/>
            <person name="Klingl A."/>
            <person name="Woyke T."/>
            <person name="Ryan C.M."/>
            <person name="Banfield J.F."/>
        </authorList>
    </citation>
    <scope>NUCLEOTIDE SEQUENCE [LARGE SCALE GENOMIC DNA]</scope>
    <source>
        <strain evidence="8">CG11_big_fil_rev_8_21_14_0_20_46_11</strain>
    </source>
</reference>
<comment type="caution">
    <text evidence="8">The sequence shown here is derived from an EMBL/GenBank/DDBJ whole genome shotgun (WGS) entry which is preliminary data.</text>
</comment>
<organism evidence="8 9">
    <name type="scientific">Candidatus Taylorbacteria bacterium CG11_big_fil_rev_8_21_14_0_20_46_11</name>
    <dbReference type="NCBI Taxonomy" id="1975025"/>
    <lineage>
        <taxon>Bacteria</taxon>
        <taxon>Candidatus Tayloriibacteriota</taxon>
    </lineage>
</organism>
<name>A0A2H0KCI1_9BACT</name>
<evidence type="ECO:0000256" key="6">
    <source>
        <dbReference type="ARBA" id="ARBA00048785"/>
    </source>
</evidence>
<keyword evidence="4 7" id="KW-0686">Riboflavin biosynthesis</keyword>
<dbReference type="HAMAP" id="MF_00178">
    <property type="entry name" value="Lumazine_synth"/>
    <property type="match status" value="1"/>
</dbReference>
<dbReference type="SUPFAM" id="SSF52121">
    <property type="entry name" value="Lumazine synthase"/>
    <property type="match status" value="1"/>
</dbReference>
<dbReference type="Pfam" id="PF00885">
    <property type="entry name" value="DMRL_synthase"/>
    <property type="match status" value="1"/>
</dbReference>
<accession>A0A2H0KCI1</accession>
<dbReference type="GO" id="GO:0009349">
    <property type="term" value="C:riboflavin synthase complex"/>
    <property type="evidence" value="ECO:0007669"/>
    <property type="project" value="UniProtKB-UniRule"/>
</dbReference>
<dbReference type="InterPro" id="IPR002180">
    <property type="entry name" value="LS/RS"/>
</dbReference>
<dbReference type="GO" id="GO:0009231">
    <property type="term" value="P:riboflavin biosynthetic process"/>
    <property type="evidence" value="ECO:0007669"/>
    <property type="project" value="UniProtKB-UniRule"/>
</dbReference>
<dbReference type="Proteomes" id="UP000229342">
    <property type="component" value="Unassembled WGS sequence"/>
</dbReference>
<dbReference type="Gene3D" id="3.40.50.960">
    <property type="entry name" value="Lumazine/riboflavin synthase"/>
    <property type="match status" value="1"/>
</dbReference>
<proteinExistence type="inferred from homology"/>
<evidence type="ECO:0000313" key="8">
    <source>
        <dbReference type="EMBL" id="PIQ68094.1"/>
    </source>
</evidence>
<evidence type="ECO:0000256" key="5">
    <source>
        <dbReference type="ARBA" id="ARBA00022679"/>
    </source>
</evidence>
<dbReference type="UniPathway" id="UPA00275">
    <property type="reaction ID" value="UER00404"/>
</dbReference>
<comment type="similarity">
    <text evidence="2 7">Belongs to the DMRL synthase family.</text>
</comment>
<feature type="active site" description="Proton donor" evidence="7">
    <location>
        <position position="77"/>
    </location>
</feature>
<dbReference type="PANTHER" id="PTHR21058:SF0">
    <property type="entry name" value="6,7-DIMETHYL-8-RIBITYLLUMAZINE SYNTHASE"/>
    <property type="match status" value="1"/>
</dbReference>
<evidence type="ECO:0000256" key="7">
    <source>
        <dbReference type="HAMAP-Rule" id="MF_00178"/>
    </source>
</evidence>
<comment type="catalytic activity">
    <reaction evidence="6 7">
        <text>(2S)-2-hydroxy-3-oxobutyl phosphate + 5-amino-6-(D-ribitylamino)uracil = 6,7-dimethyl-8-(1-D-ribityl)lumazine + phosphate + 2 H2O + H(+)</text>
        <dbReference type="Rhea" id="RHEA:26152"/>
        <dbReference type="ChEBI" id="CHEBI:15377"/>
        <dbReference type="ChEBI" id="CHEBI:15378"/>
        <dbReference type="ChEBI" id="CHEBI:15934"/>
        <dbReference type="ChEBI" id="CHEBI:43474"/>
        <dbReference type="ChEBI" id="CHEBI:58201"/>
        <dbReference type="ChEBI" id="CHEBI:58830"/>
        <dbReference type="EC" id="2.5.1.78"/>
    </reaction>
</comment>
<dbReference type="CDD" id="cd09209">
    <property type="entry name" value="Lumazine_synthase-I"/>
    <property type="match status" value="1"/>
</dbReference>
<dbReference type="InterPro" id="IPR036467">
    <property type="entry name" value="LS/RS_sf"/>
</dbReference>
<protein>
    <recommendedName>
        <fullName evidence="3 7">6,7-dimethyl-8-ribityllumazine synthase</fullName>
        <shortName evidence="7">DMRL synthase</shortName>
        <shortName evidence="7">LS</shortName>
        <shortName evidence="7">Lumazine synthase</shortName>
        <ecNumber evidence="3 7">2.5.1.78</ecNumber>
    </recommendedName>
</protein>
<comment type="pathway">
    <text evidence="1 7">Cofactor biosynthesis; riboflavin biosynthesis; riboflavin from 2-hydroxy-3-oxobutyl phosphate and 5-amino-6-(D-ribitylamino)uracil: step 1/2.</text>
</comment>
<evidence type="ECO:0000256" key="1">
    <source>
        <dbReference type="ARBA" id="ARBA00004917"/>
    </source>
</evidence>
<evidence type="ECO:0000256" key="2">
    <source>
        <dbReference type="ARBA" id="ARBA00007424"/>
    </source>
</evidence>
<dbReference type="AlphaFoldDB" id="A0A2H0KCI1"/>
<gene>
    <name evidence="7" type="primary">ribH</name>
    <name evidence="8" type="ORF">COV91_05865</name>
</gene>
<feature type="binding site" evidence="7">
    <location>
        <position position="116"/>
    </location>
    <ligand>
        <name>(2S)-2-hydroxy-3-oxobutyl phosphate</name>
        <dbReference type="ChEBI" id="CHEBI:58830"/>
    </ligand>
</feature>
<dbReference type="EMBL" id="PCVG01000080">
    <property type="protein sequence ID" value="PIQ68094.1"/>
    <property type="molecule type" value="Genomic_DNA"/>
</dbReference>
<feature type="binding site" evidence="7">
    <location>
        <position position="102"/>
    </location>
    <ligand>
        <name>5-amino-6-(D-ribitylamino)uracil</name>
        <dbReference type="ChEBI" id="CHEBI:15934"/>
    </ligand>
</feature>